<comment type="subunit">
    <text evidence="2">Interacts with coenzyme Q.</text>
</comment>
<dbReference type="CDD" id="cd07813">
    <property type="entry name" value="COQ10p_like"/>
    <property type="match status" value="1"/>
</dbReference>
<evidence type="ECO:0000256" key="2">
    <source>
        <dbReference type="ARBA" id="ARBA00011814"/>
    </source>
</evidence>
<dbReference type="GO" id="GO:0045333">
    <property type="term" value="P:cellular respiration"/>
    <property type="evidence" value="ECO:0007669"/>
    <property type="project" value="InterPro"/>
</dbReference>
<feature type="compositionally biased region" description="Basic and acidic residues" evidence="4">
    <location>
        <begin position="188"/>
        <end position="198"/>
    </location>
</feature>
<evidence type="ECO:0000256" key="3">
    <source>
        <dbReference type="ARBA" id="ARBA00024947"/>
    </source>
</evidence>
<reference evidence="7" key="1">
    <citation type="submission" date="2017-03" db="EMBL/GenBank/DDBJ databases">
        <title>Genomes of endolithic fungi from Antarctica.</title>
        <authorList>
            <person name="Coleine C."/>
            <person name="Masonjones S."/>
            <person name="Stajich J.E."/>
        </authorList>
    </citation>
    <scope>NUCLEOTIDE SEQUENCE [LARGE SCALE GENOMIC DNA]</scope>
    <source>
        <strain evidence="7">CCFEE 5527</strain>
    </source>
</reference>
<dbReference type="InterPro" id="IPR005031">
    <property type="entry name" value="COQ10_START"/>
</dbReference>
<evidence type="ECO:0000256" key="4">
    <source>
        <dbReference type="SAM" id="MobiDB-lite"/>
    </source>
</evidence>
<dbReference type="Proteomes" id="UP000192596">
    <property type="component" value="Unassembled WGS sequence"/>
</dbReference>
<dbReference type="Pfam" id="PF03364">
    <property type="entry name" value="Polyketide_cyc"/>
    <property type="match status" value="1"/>
</dbReference>
<keyword evidence="7" id="KW-1185">Reference proteome</keyword>
<comment type="caution">
    <text evidence="6">The sequence shown here is derived from an EMBL/GenBank/DDBJ whole genome shotgun (WGS) entry which is preliminary data.</text>
</comment>
<dbReference type="Gene3D" id="3.30.530.20">
    <property type="match status" value="1"/>
</dbReference>
<dbReference type="STRING" id="1507870.A0A1V8T7V4"/>
<dbReference type="SUPFAM" id="SSF55961">
    <property type="entry name" value="Bet v1-like"/>
    <property type="match status" value="1"/>
</dbReference>
<dbReference type="InterPro" id="IPR023393">
    <property type="entry name" value="START-like_dom_sf"/>
</dbReference>
<comment type="function">
    <text evidence="3">Required for the function of coenzyme Q in the respiratory chain. May serve as a chaperone or may be involved in the transport of Q6 from its site of synthesis to the catalytic sites of the respiratory complexes.</text>
</comment>
<feature type="region of interest" description="Disordered" evidence="4">
    <location>
        <begin position="243"/>
        <end position="265"/>
    </location>
</feature>
<dbReference type="PANTHER" id="PTHR12901">
    <property type="entry name" value="SPERM PROTEIN HOMOLOG"/>
    <property type="match status" value="1"/>
</dbReference>
<name>A0A1V8T7V4_9PEZI</name>
<organism evidence="6 7">
    <name type="scientific">Cryoendolithus antarcticus</name>
    <dbReference type="NCBI Taxonomy" id="1507870"/>
    <lineage>
        <taxon>Eukaryota</taxon>
        <taxon>Fungi</taxon>
        <taxon>Dikarya</taxon>
        <taxon>Ascomycota</taxon>
        <taxon>Pezizomycotina</taxon>
        <taxon>Dothideomycetes</taxon>
        <taxon>Dothideomycetidae</taxon>
        <taxon>Cladosporiales</taxon>
        <taxon>Cladosporiaceae</taxon>
        <taxon>Cryoendolithus</taxon>
    </lineage>
</organism>
<protein>
    <recommendedName>
        <fullName evidence="5">Coenzyme Q-binding protein COQ10 START domain-containing protein</fullName>
    </recommendedName>
</protein>
<dbReference type="InParanoid" id="A0A1V8T7V4"/>
<feature type="compositionally biased region" description="Basic and acidic residues" evidence="4">
    <location>
        <begin position="243"/>
        <end position="254"/>
    </location>
</feature>
<evidence type="ECO:0000313" key="7">
    <source>
        <dbReference type="Proteomes" id="UP000192596"/>
    </source>
</evidence>
<dbReference type="PANTHER" id="PTHR12901:SF10">
    <property type="entry name" value="COENZYME Q-BINDING PROTEIN COQ10, MITOCHONDRIAL"/>
    <property type="match status" value="1"/>
</dbReference>
<dbReference type="InterPro" id="IPR044996">
    <property type="entry name" value="COQ10-like"/>
</dbReference>
<feature type="region of interest" description="Disordered" evidence="4">
    <location>
        <begin position="128"/>
        <end position="155"/>
    </location>
</feature>
<evidence type="ECO:0000313" key="6">
    <source>
        <dbReference type="EMBL" id="OQO07364.1"/>
    </source>
</evidence>
<dbReference type="GO" id="GO:0005739">
    <property type="term" value="C:mitochondrion"/>
    <property type="evidence" value="ECO:0007669"/>
    <property type="project" value="TreeGrafter"/>
</dbReference>
<feature type="region of interest" description="Disordered" evidence="4">
    <location>
        <begin position="170"/>
        <end position="198"/>
    </location>
</feature>
<evidence type="ECO:0000259" key="5">
    <source>
        <dbReference type="Pfam" id="PF03364"/>
    </source>
</evidence>
<evidence type="ECO:0000256" key="1">
    <source>
        <dbReference type="ARBA" id="ARBA00006885"/>
    </source>
</evidence>
<accession>A0A1V8T7V4</accession>
<dbReference type="OrthoDB" id="292693at2759"/>
<gene>
    <name evidence="6" type="ORF">B0A48_07061</name>
</gene>
<dbReference type="GO" id="GO:0048039">
    <property type="term" value="F:ubiquinone binding"/>
    <property type="evidence" value="ECO:0007669"/>
    <property type="project" value="InterPro"/>
</dbReference>
<comment type="similarity">
    <text evidence="1">Belongs to the COQ10 family.</text>
</comment>
<dbReference type="AlphaFoldDB" id="A0A1V8T7V4"/>
<feature type="domain" description="Coenzyme Q-binding protein COQ10 START" evidence="5">
    <location>
        <begin position="50"/>
        <end position="236"/>
    </location>
</feature>
<sequence length="265" mass="28915">MATKCLAPSSRSLTHSVRNIRRIPQEQRRTFLPNPFGSGPQTLTASRTLDYSHETIFDVISDVSSYSTFIPYCQSSTVTKSSKPDPETKKSYPEEASLTIGFDSAVAEKFHSRIYTIPGTSIEALSGAAESSLPASKTSHHNPRPDITSDPTRSKSVLTHLSTLWTLKPFRYKPPPESAKEPGTQHMNHKETSDLPGQDRTDVSLKIEYQFANPVYGAMSAAAAPKVAEKMIEAFERRVKEVVASRGGGGERGKVGGSNSVAESR</sequence>
<proteinExistence type="inferred from homology"/>
<dbReference type="EMBL" id="NAJO01000014">
    <property type="protein sequence ID" value="OQO07364.1"/>
    <property type="molecule type" value="Genomic_DNA"/>
</dbReference>